<dbReference type="InterPro" id="IPR001129">
    <property type="entry name" value="Membr-assoc_MAPEG"/>
</dbReference>
<evidence type="ECO:0000256" key="2">
    <source>
        <dbReference type="ARBA" id="ARBA00022692"/>
    </source>
</evidence>
<feature type="transmembrane region" description="Helical" evidence="5">
    <location>
        <begin position="119"/>
        <end position="137"/>
    </location>
</feature>
<comment type="subcellular location">
    <subcellularLocation>
        <location evidence="1">Membrane</location>
    </subcellularLocation>
</comment>
<keyword evidence="4 5" id="KW-0472">Membrane</keyword>
<comment type="caution">
    <text evidence="6">The sequence shown here is derived from an EMBL/GenBank/DDBJ whole genome shotgun (WGS) entry which is preliminary data.</text>
</comment>
<keyword evidence="7" id="KW-1185">Reference proteome</keyword>
<dbReference type="Proteomes" id="UP000666240">
    <property type="component" value="Unassembled WGS sequence"/>
</dbReference>
<proteinExistence type="predicted"/>
<evidence type="ECO:0000256" key="3">
    <source>
        <dbReference type="ARBA" id="ARBA00022989"/>
    </source>
</evidence>
<dbReference type="GO" id="GO:0016020">
    <property type="term" value="C:membrane"/>
    <property type="evidence" value="ECO:0007669"/>
    <property type="project" value="UniProtKB-SubCell"/>
</dbReference>
<organism evidence="6 7">
    <name type="scientific">Tianweitania sediminis</name>
    <dbReference type="NCBI Taxonomy" id="1502156"/>
    <lineage>
        <taxon>Bacteria</taxon>
        <taxon>Pseudomonadati</taxon>
        <taxon>Pseudomonadota</taxon>
        <taxon>Alphaproteobacteria</taxon>
        <taxon>Hyphomicrobiales</taxon>
        <taxon>Phyllobacteriaceae</taxon>
        <taxon>Tianweitania</taxon>
    </lineage>
</organism>
<dbReference type="Pfam" id="PF01124">
    <property type="entry name" value="MAPEG"/>
    <property type="match status" value="1"/>
</dbReference>
<dbReference type="Gene3D" id="1.20.120.550">
    <property type="entry name" value="Membrane associated eicosanoid/glutathione metabolism-like domain"/>
    <property type="match status" value="1"/>
</dbReference>
<evidence type="ECO:0000313" key="6">
    <source>
        <dbReference type="EMBL" id="MBP0437820.1"/>
    </source>
</evidence>
<keyword evidence="2 5" id="KW-0812">Transmembrane</keyword>
<reference evidence="6" key="1">
    <citation type="submission" date="2021-03" db="EMBL/GenBank/DDBJ databases">
        <title>Genome sequencing and assembly of Tianweitania sediminis.</title>
        <authorList>
            <person name="Chhetri G."/>
        </authorList>
    </citation>
    <scope>NUCLEOTIDE SEQUENCE</scope>
    <source>
        <strain evidence="6">Z8</strain>
    </source>
</reference>
<evidence type="ECO:0000256" key="5">
    <source>
        <dbReference type="SAM" id="Phobius"/>
    </source>
</evidence>
<dbReference type="EMBL" id="JAGIYY010000001">
    <property type="protein sequence ID" value="MBP0437820.1"/>
    <property type="molecule type" value="Genomic_DNA"/>
</dbReference>
<protein>
    <submittedName>
        <fullName evidence="6">MAPEG family protein</fullName>
    </submittedName>
</protein>
<evidence type="ECO:0000256" key="1">
    <source>
        <dbReference type="ARBA" id="ARBA00004370"/>
    </source>
</evidence>
<accession>A0A8J7UIH5</accession>
<keyword evidence="3 5" id="KW-1133">Transmembrane helix</keyword>
<name>A0A8J7UIH5_9HYPH</name>
<dbReference type="SUPFAM" id="SSF161084">
    <property type="entry name" value="MAPEG domain-like"/>
    <property type="match status" value="1"/>
</dbReference>
<dbReference type="AlphaFoldDB" id="A0A8J7UIH5"/>
<evidence type="ECO:0000313" key="7">
    <source>
        <dbReference type="Proteomes" id="UP000666240"/>
    </source>
</evidence>
<feature type="transmembrane region" description="Helical" evidence="5">
    <location>
        <begin position="12"/>
        <end position="32"/>
    </location>
</feature>
<gene>
    <name evidence="6" type="ORF">J5Y06_04005</name>
</gene>
<dbReference type="InterPro" id="IPR023352">
    <property type="entry name" value="MAPEG-like_dom_sf"/>
</dbReference>
<evidence type="ECO:0000256" key="4">
    <source>
        <dbReference type="ARBA" id="ARBA00023136"/>
    </source>
</evidence>
<dbReference type="PANTHER" id="PTHR35371:SF1">
    <property type="entry name" value="BLR7753 PROTEIN"/>
    <property type="match status" value="1"/>
</dbReference>
<dbReference type="RefSeq" id="WP_209333789.1">
    <property type="nucleotide sequence ID" value="NZ_JAGIYY010000001.1"/>
</dbReference>
<dbReference type="PANTHER" id="PTHR35371">
    <property type="entry name" value="INNER MEMBRANE PROTEIN"/>
    <property type="match status" value="1"/>
</dbReference>
<sequence length="138" mass="15388">MPVLTEAAQSFLQLGAWSVLLLFVHIALQGMFATRDLGLDYNASPRDEQKTSTSRQAQRAERASLNFRETYPAFVLLVLGLAIAGQDTTTGFLGAWLWFLARIIYYPLYLMGIPYIRSVVWLASLIGLLLMFIALVSA</sequence>